<dbReference type="Proteomes" id="UP000320813">
    <property type="component" value="Unassembled WGS sequence"/>
</dbReference>
<dbReference type="Pfam" id="PF25601">
    <property type="entry name" value="AAA_lid_14"/>
    <property type="match status" value="1"/>
</dbReference>
<dbReference type="Pfam" id="PF00072">
    <property type="entry name" value="Response_reg"/>
    <property type="match status" value="1"/>
</dbReference>
<protein>
    <submittedName>
        <fullName evidence="8">Sigma-54-dependent Fis family transcriptional regulator</fullName>
    </submittedName>
</protein>
<keyword evidence="3" id="KW-0805">Transcription regulation</keyword>
<sequence length="452" mass="51111">MKKILLIDDEKNLLRTVSLNLSSRGFFVDTALSAEEGFNLFNEKRHDIILCDLKLQGMSGIDLLSKIRIFDKDVIFIVITAFGTIKQAVDAMKLGADDFISKPVDIDGLIENLKIALQKRNPKKISDDFHNENIEKIRKDFIFKSNEMEEILKEAVLTSKSASNVLITGETGTGKEVLAKIIHFLSERKGDFVPINLSAIPIDLMESELFGHEKGSFTGASFTQKGKFEIVNGGSLFLDEIGEMPFAMQAKLLRVIQEKEFSRLGSNLKIELNARIICATNVNLEENVIEKKFREDLFYRINVLHFKIPPLRERRDDIPALANFFVGKYSAVNKKNIKAISKDTINILMSYDFPGNIRELENIIERAVVVATSDVIEPPSLPKTMFSKQIQTYKNLTGSDEGDIKLDEVEINLIKNALKKNNYNQTKTAISLGISRKQLITKVKKYGLFRLK</sequence>
<dbReference type="PROSITE" id="PS00675">
    <property type="entry name" value="SIGMA54_INTERACT_1"/>
    <property type="match status" value="1"/>
</dbReference>
<evidence type="ECO:0000256" key="5">
    <source>
        <dbReference type="PROSITE-ProRule" id="PRU00169"/>
    </source>
</evidence>
<keyword evidence="1" id="KW-0547">Nucleotide-binding</keyword>
<dbReference type="InterPro" id="IPR025662">
    <property type="entry name" value="Sigma_54_int_dom_ATP-bd_1"/>
</dbReference>
<keyword evidence="2" id="KW-0067">ATP-binding</keyword>
<feature type="modified residue" description="4-aspartylphosphate" evidence="5">
    <location>
        <position position="52"/>
    </location>
</feature>
<dbReference type="SUPFAM" id="SSF46689">
    <property type="entry name" value="Homeodomain-like"/>
    <property type="match status" value="1"/>
</dbReference>
<dbReference type="InterPro" id="IPR027417">
    <property type="entry name" value="P-loop_NTPase"/>
</dbReference>
<dbReference type="Pfam" id="PF00158">
    <property type="entry name" value="Sigma54_activat"/>
    <property type="match status" value="1"/>
</dbReference>
<dbReference type="FunFam" id="3.40.50.300:FF:000006">
    <property type="entry name" value="DNA-binding transcriptional regulator NtrC"/>
    <property type="match status" value="1"/>
</dbReference>
<dbReference type="InterPro" id="IPR003593">
    <property type="entry name" value="AAA+_ATPase"/>
</dbReference>
<dbReference type="PROSITE" id="PS00688">
    <property type="entry name" value="SIGMA54_INTERACT_3"/>
    <property type="match status" value="1"/>
</dbReference>
<proteinExistence type="predicted"/>
<dbReference type="Gene3D" id="3.40.50.300">
    <property type="entry name" value="P-loop containing nucleotide triphosphate hydrolases"/>
    <property type="match status" value="1"/>
</dbReference>
<evidence type="ECO:0000256" key="2">
    <source>
        <dbReference type="ARBA" id="ARBA00022840"/>
    </source>
</evidence>
<dbReference type="SMART" id="SM00448">
    <property type="entry name" value="REC"/>
    <property type="match status" value="1"/>
</dbReference>
<evidence type="ECO:0000259" key="7">
    <source>
        <dbReference type="PROSITE" id="PS50110"/>
    </source>
</evidence>
<dbReference type="SUPFAM" id="SSF52540">
    <property type="entry name" value="P-loop containing nucleoside triphosphate hydrolases"/>
    <property type="match status" value="1"/>
</dbReference>
<dbReference type="Gene3D" id="1.10.10.60">
    <property type="entry name" value="Homeodomain-like"/>
    <property type="match status" value="1"/>
</dbReference>
<evidence type="ECO:0000313" key="9">
    <source>
        <dbReference type="Proteomes" id="UP000320813"/>
    </source>
</evidence>
<evidence type="ECO:0000256" key="4">
    <source>
        <dbReference type="ARBA" id="ARBA00023163"/>
    </source>
</evidence>
<reference evidence="8 9" key="1">
    <citation type="submission" date="2019-01" db="EMBL/GenBank/DDBJ databases">
        <title>Insights into ecological role of a new deltaproteobacterial order Candidatus Sinidesulfobacterales (Sva0485) by metagenomics and metatranscriptomics.</title>
        <authorList>
            <person name="Tan S."/>
            <person name="Liu J."/>
            <person name="Fang Y."/>
            <person name="Hedlund B.P."/>
            <person name="Lian Z.H."/>
            <person name="Huang L.Y."/>
            <person name="Li J.T."/>
            <person name="Huang L.N."/>
            <person name="Li W.J."/>
            <person name="Jiang H.C."/>
            <person name="Dong H.L."/>
            <person name="Shu W.S."/>
        </authorList>
    </citation>
    <scope>NUCLEOTIDE SEQUENCE [LARGE SCALE GENOMIC DNA]</scope>
    <source>
        <strain evidence="8">AP3</strain>
    </source>
</reference>
<dbReference type="SMART" id="SM00382">
    <property type="entry name" value="AAA"/>
    <property type="match status" value="1"/>
</dbReference>
<dbReference type="InterPro" id="IPR058031">
    <property type="entry name" value="AAA_lid_NorR"/>
</dbReference>
<dbReference type="InterPro" id="IPR001789">
    <property type="entry name" value="Sig_transdc_resp-reg_receiver"/>
</dbReference>
<dbReference type="Gene3D" id="1.10.8.60">
    <property type="match status" value="1"/>
</dbReference>
<evidence type="ECO:0000313" key="8">
    <source>
        <dbReference type="EMBL" id="RZD14843.1"/>
    </source>
</evidence>
<organism evidence="8 9">
    <name type="scientific">Candidatus Acidulodesulfobacterium ferriphilum</name>
    <dbReference type="NCBI Taxonomy" id="2597223"/>
    <lineage>
        <taxon>Bacteria</taxon>
        <taxon>Deltaproteobacteria</taxon>
        <taxon>Candidatus Acidulodesulfobacterales</taxon>
        <taxon>Candidatus Acidulodesulfobacterium</taxon>
    </lineage>
</organism>
<feature type="domain" description="Sigma-54 factor interaction" evidence="6">
    <location>
        <begin position="141"/>
        <end position="369"/>
    </location>
</feature>
<dbReference type="GO" id="GO:0000160">
    <property type="term" value="P:phosphorelay signal transduction system"/>
    <property type="evidence" value="ECO:0007669"/>
    <property type="project" value="InterPro"/>
</dbReference>
<dbReference type="InterPro" id="IPR002078">
    <property type="entry name" value="Sigma_54_int"/>
</dbReference>
<accession>A0A519BC35</accession>
<keyword evidence="5" id="KW-0597">Phosphoprotein</keyword>
<dbReference type="AlphaFoldDB" id="A0A519BC35"/>
<name>A0A519BC35_9DELT</name>
<dbReference type="PROSITE" id="PS50110">
    <property type="entry name" value="RESPONSE_REGULATORY"/>
    <property type="match status" value="1"/>
</dbReference>
<dbReference type="GO" id="GO:0006355">
    <property type="term" value="P:regulation of DNA-templated transcription"/>
    <property type="evidence" value="ECO:0007669"/>
    <property type="project" value="InterPro"/>
</dbReference>
<dbReference type="InterPro" id="IPR011006">
    <property type="entry name" value="CheY-like_superfamily"/>
</dbReference>
<dbReference type="EMBL" id="SGBD01000001">
    <property type="protein sequence ID" value="RZD14843.1"/>
    <property type="molecule type" value="Genomic_DNA"/>
</dbReference>
<comment type="caution">
    <text evidence="8">The sequence shown here is derived from an EMBL/GenBank/DDBJ whole genome shotgun (WGS) entry which is preliminary data.</text>
</comment>
<feature type="domain" description="Response regulatory" evidence="7">
    <location>
        <begin position="3"/>
        <end position="117"/>
    </location>
</feature>
<dbReference type="InterPro" id="IPR002197">
    <property type="entry name" value="HTH_Fis"/>
</dbReference>
<dbReference type="InterPro" id="IPR009057">
    <property type="entry name" value="Homeodomain-like_sf"/>
</dbReference>
<dbReference type="PANTHER" id="PTHR32071">
    <property type="entry name" value="TRANSCRIPTIONAL REGULATORY PROTEIN"/>
    <property type="match status" value="1"/>
</dbReference>
<evidence type="ECO:0000256" key="3">
    <source>
        <dbReference type="ARBA" id="ARBA00023015"/>
    </source>
</evidence>
<dbReference type="PROSITE" id="PS50045">
    <property type="entry name" value="SIGMA54_INTERACT_4"/>
    <property type="match status" value="1"/>
</dbReference>
<dbReference type="PANTHER" id="PTHR32071:SF119">
    <property type="entry name" value="SIGMA L-DEPENDENT TRANSCRIPTIONAL REGULATOR YPLP-RELATED"/>
    <property type="match status" value="1"/>
</dbReference>
<evidence type="ECO:0000256" key="1">
    <source>
        <dbReference type="ARBA" id="ARBA00022741"/>
    </source>
</evidence>
<gene>
    <name evidence="8" type="ORF">EVJ47_00730</name>
</gene>
<dbReference type="InterPro" id="IPR025944">
    <property type="entry name" value="Sigma_54_int_dom_CS"/>
</dbReference>
<dbReference type="Gene3D" id="3.40.50.2300">
    <property type="match status" value="1"/>
</dbReference>
<evidence type="ECO:0000259" key="6">
    <source>
        <dbReference type="PROSITE" id="PS50045"/>
    </source>
</evidence>
<dbReference type="GO" id="GO:0043565">
    <property type="term" value="F:sequence-specific DNA binding"/>
    <property type="evidence" value="ECO:0007669"/>
    <property type="project" value="InterPro"/>
</dbReference>
<dbReference type="GO" id="GO:0005524">
    <property type="term" value="F:ATP binding"/>
    <property type="evidence" value="ECO:0007669"/>
    <property type="project" value="UniProtKB-KW"/>
</dbReference>
<dbReference type="CDD" id="cd00009">
    <property type="entry name" value="AAA"/>
    <property type="match status" value="1"/>
</dbReference>
<keyword evidence="4" id="KW-0804">Transcription</keyword>
<dbReference type="PRINTS" id="PR01590">
    <property type="entry name" value="HTHFIS"/>
</dbReference>
<dbReference type="SUPFAM" id="SSF52172">
    <property type="entry name" value="CheY-like"/>
    <property type="match status" value="1"/>
</dbReference>
<dbReference type="Pfam" id="PF02954">
    <property type="entry name" value="HTH_8"/>
    <property type="match status" value="1"/>
</dbReference>